<protein>
    <submittedName>
        <fullName evidence="1">Uncharacterized protein</fullName>
    </submittedName>
</protein>
<evidence type="ECO:0000313" key="1">
    <source>
        <dbReference type="EMBL" id="KAI3690302.1"/>
    </source>
</evidence>
<dbReference type="EMBL" id="CM042017">
    <property type="protein sequence ID" value="KAI3690302.1"/>
    <property type="molecule type" value="Genomic_DNA"/>
</dbReference>
<organism evidence="1 2">
    <name type="scientific">Cichorium intybus</name>
    <name type="common">Chicory</name>
    <dbReference type="NCBI Taxonomy" id="13427"/>
    <lineage>
        <taxon>Eukaryota</taxon>
        <taxon>Viridiplantae</taxon>
        <taxon>Streptophyta</taxon>
        <taxon>Embryophyta</taxon>
        <taxon>Tracheophyta</taxon>
        <taxon>Spermatophyta</taxon>
        <taxon>Magnoliopsida</taxon>
        <taxon>eudicotyledons</taxon>
        <taxon>Gunneridae</taxon>
        <taxon>Pentapetalae</taxon>
        <taxon>asterids</taxon>
        <taxon>campanulids</taxon>
        <taxon>Asterales</taxon>
        <taxon>Asteraceae</taxon>
        <taxon>Cichorioideae</taxon>
        <taxon>Cichorieae</taxon>
        <taxon>Cichoriinae</taxon>
        <taxon>Cichorium</taxon>
    </lineage>
</organism>
<proteinExistence type="predicted"/>
<comment type="caution">
    <text evidence="1">The sequence shown here is derived from an EMBL/GenBank/DDBJ whole genome shotgun (WGS) entry which is preliminary data.</text>
</comment>
<evidence type="ECO:0000313" key="2">
    <source>
        <dbReference type="Proteomes" id="UP001055811"/>
    </source>
</evidence>
<reference evidence="2" key="1">
    <citation type="journal article" date="2022" name="Mol. Ecol. Resour.">
        <title>The genomes of chicory, endive, great burdock and yacon provide insights into Asteraceae palaeo-polyploidization history and plant inulin production.</title>
        <authorList>
            <person name="Fan W."/>
            <person name="Wang S."/>
            <person name="Wang H."/>
            <person name="Wang A."/>
            <person name="Jiang F."/>
            <person name="Liu H."/>
            <person name="Zhao H."/>
            <person name="Xu D."/>
            <person name="Zhang Y."/>
        </authorList>
    </citation>
    <scope>NUCLEOTIDE SEQUENCE [LARGE SCALE GENOMIC DNA]</scope>
    <source>
        <strain evidence="2">cv. Punajuju</strain>
    </source>
</reference>
<reference evidence="1 2" key="2">
    <citation type="journal article" date="2022" name="Mol. Ecol. Resour.">
        <title>The genomes of chicory, endive, great burdock and yacon provide insights into Asteraceae paleo-polyploidization history and plant inulin production.</title>
        <authorList>
            <person name="Fan W."/>
            <person name="Wang S."/>
            <person name="Wang H."/>
            <person name="Wang A."/>
            <person name="Jiang F."/>
            <person name="Liu H."/>
            <person name="Zhao H."/>
            <person name="Xu D."/>
            <person name="Zhang Y."/>
        </authorList>
    </citation>
    <scope>NUCLEOTIDE SEQUENCE [LARGE SCALE GENOMIC DNA]</scope>
    <source>
        <strain evidence="2">cv. Punajuju</strain>
        <tissue evidence="1">Leaves</tissue>
    </source>
</reference>
<dbReference type="Proteomes" id="UP001055811">
    <property type="component" value="Linkage Group LG09"/>
</dbReference>
<keyword evidence="2" id="KW-1185">Reference proteome</keyword>
<gene>
    <name evidence="1" type="ORF">L2E82_48282</name>
</gene>
<name>A0ACB8YXQ9_CICIN</name>
<sequence length="305" mass="34958">MRTQFFPKHLISQRKSFKYSISSLSEHLNAPHETKDSTAKVIYSVAPAMGHNKEAHPECSSRVAAIVSALCMCSISRAVWLSNIKVNVDVIRIEALCSQFQAWFREVATFSVCLLDKGRLGQIMVHVTIYKVDKLHAMLTMLASDYVDAVQNVLLLQKFTPLLGNFPEVLQVSDKPAVTKQQINFHKLLGNNQISERKCIRRDRLLENHEETCQNQNEDNGRNFKAIMSWWKEMAQHNNNNKVKPGYTMSQSFLGKPSSDLQREGGINAALRNMIKDDWRWHMYDAFTGSDWLVIKMLYNDVSHI</sequence>
<accession>A0ACB8YXQ9</accession>